<dbReference type="Gene3D" id="1.10.150.130">
    <property type="match status" value="1"/>
</dbReference>
<accession>A0A6C2U0K8</accession>
<dbReference type="EMBL" id="CAAHFG010000001">
    <property type="protein sequence ID" value="VGO13405.1"/>
    <property type="molecule type" value="Genomic_DNA"/>
</dbReference>
<dbReference type="AlphaFoldDB" id="A0A6C2U0K8"/>
<evidence type="ECO:0000259" key="5">
    <source>
        <dbReference type="PROSITE" id="PS51898"/>
    </source>
</evidence>
<evidence type="ECO:0000256" key="4">
    <source>
        <dbReference type="PROSITE-ProRule" id="PRU01248"/>
    </source>
</evidence>
<keyword evidence="2 4" id="KW-0238">DNA-binding</keyword>
<name>A0A6C2U0K8_PONDE</name>
<evidence type="ECO:0000256" key="3">
    <source>
        <dbReference type="ARBA" id="ARBA00023172"/>
    </source>
</evidence>
<proteinExistence type="predicted"/>
<dbReference type="GO" id="GO:0015074">
    <property type="term" value="P:DNA integration"/>
    <property type="evidence" value="ECO:0007669"/>
    <property type="project" value="UniProtKB-KW"/>
</dbReference>
<keyword evidence="1" id="KW-0229">DNA integration</keyword>
<feature type="domain" description="Tyr recombinase" evidence="5">
    <location>
        <begin position="222"/>
        <end position="406"/>
    </location>
</feature>
<dbReference type="CDD" id="cd01188">
    <property type="entry name" value="INT_RitA_C_like"/>
    <property type="match status" value="1"/>
</dbReference>
<evidence type="ECO:0000256" key="1">
    <source>
        <dbReference type="ARBA" id="ARBA00022908"/>
    </source>
</evidence>
<dbReference type="PANTHER" id="PTHR30349">
    <property type="entry name" value="PHAGE INTEGRASE-RELATED"/>
    <property type="match status" value="1"/>
</dbReference>
<dbReference type="Pfam" id="PF02899">
    <property type="entry name" value="Phage_int_SAM_1"/>
    <property type="match status" value="1"/>
</dbReference>
<dbReference type="InterPro" id="IPR010998">
    <property type="entry name" value="Integrase_recombinase_N"/>
</dbReference>
<dbReference type="InterPro" id="IPR004107">
    <property type="entry name" value="Integrase_SAM-like_N"/>
</dbReference>
<dbReference type="PROSITE" id="PS51900">
    <property type="entry name" value="CB"/>
    <property type="match status" value="1"/>
</dbReference>
<sequence>MNTHQQTTNEAHVTARELFGEHVSSFRQYLVGHNYVTNTVQQYMRCVGALAATMKADGIAVGELNEALVLDLVDRQGWPEGRHYYAVTIAKRFVRFLHDRGVGQLPPPPTEKEIARKELRKEYESYLRRQRGLSESTIFGCWHQANRFLEYRFGEEPGDLSKITATDIIDFLQHVTGRKPPVRNKTVSTHLRSFFRFLFQTKRNGANLAKGIPSVAQCYGKRLPVHLTSEQTEVLVDAVRGNKPTSRRNHAMVLLLARLGLRPQEVIRIQVDDIDWRAGEIVIRGKGGRHDRLPLPTDVGEAIVEYIRNDRVTESRTLFVSNHAPHKPFKNAEVLNTVLVKAFAKSGLTPPIPYTCTHILRHSLATNLVRQGASLDEVSNLLRHRSQTTTMLYARMDVDGLRSIALPWPGEGGAQ</sequence>
<dbReference type="SUPFAM" id="SSF56349">
    <property type="entry name" value="DNA breaking-rejoining enzymes"/>
    <property type="match status" value="1"/>
</dbReference>
<dbReference type="RefSeq" id="WP_222847124.1">
    <property type="nucleotide sequence ID" value="NZ_CAAHFG010000001.1"/>
</dbReference>
<dbReference type="Gene3D" id="1.10.443.10">
    <property type="entry name" value="Intergrase catalytic core"/>
    <property type="match status" value="1"/>
</dbReference>
<dbReference type="PANTHER" id="PTHR30349:SF90">
    <property type="entry name" value="TYROSINE RECOMBINASE XERD"/>
    <property type="match status" value="1"/>
</dbReference>
<keyword evidence="8" id="KW-1185">Reference proteome</keyword>
<dbReference type="Proteomes" id="UP000366872">
    <property type="component" value="Unassembled WGS sequence"/>
</dbReference>
<protein>
    <submittedName>
        <fullName evidence="7">Tyrosine recombinase XerD</fullName>
    </submittedName>
</protein>
<dbReference type="GO" id="GO:0006310">
    <property type="term" value="P:DNA recombination"/>
    <property type="evidence" value="ECO:0007669"/>
    <property type="project" value="UniProtKB-KW"/>
</dbReference>
<dbReference type="GO" id="GO:0003677">
    <property type="term" value="F:DNA binding"/>
    <property type="evidence" value="ECO:0007669"/>
    <property type="project" value="UniProtKB-UniRule"/>
</dbReference>
<evidence type="ECO:0000313" key="7">
    <source>
        <dbReference type="EMBL" id="VGO13405.1"/>
    </source>
</evidence>
<evidence type="ECO:0000256" key="2">
    <source>
        <dbReference type="ARBA" id="ARBA00023125"/>
    </source>
</evidence>
<dbReference type="InterPro" id="IPR002104">
    <property type="entry name" value="Integrase_catalytic"/>
</dbReference>
<gene>
    <name evidence="7" type="primary">xerD_5</name>
    <name evidence="7" type="ORF">PDESU_01962</name>
</gene>
<keyword evidence="3" id="KW-0233">DNA recombination</keyword>
<reference evidence="7 8" key="1">
    <citation type="submission" date="2019-04" db="EMBL/GenBank/DDBJ databases">
        <authorList>
            <person name="Van Vliet M D."/>
        </authorList>
    </citation>
    <scope>NUCLEOTIDE SEQUENCE [LARGE SCALE GENOMIC DNA]</scope>
    <source>
        <strain evidence="7 8">F1</strain>
    </source>
</reference>
<dbReference type="InterPro" id="IPR011010">
    <property type="entry name" value="DNA_brk_join_enz"/>
</dbReference>
<feature type="domain" description="Core-binding (CB)" evidence="6">
    <location>
        <begin position="114"/>
        <end position="199"/>
    </location>
</feature>
<dbReference type="InterPro" id="IPR013762">
    <property type="entry name" value="Integrase-like_cat_sf"/>
</dbReference>
<evidence type="ECO:0000313" key="8">
    <source>
        <dbReference type="Proteomes" id="UP000366872"/>
    </source>
</evidence>
<evidence type="ECO:0000259" key="6">
    <source>
        <dbReference type="PROSITE" id="PS51900"/>
    </source>
</evidence>
<dbReference type="InterPro" id="IPR050090">
    <property type="entry name" value="Tyrosine_recombinase_XerCD"/>
</dbReference>
<organism evidence="7 8">
    <name type="scientific">Pontiella desulfatans</name>
    <dbReference type="NCBI Taxonomy" id="2750659"/>
    <lineage>
        <taxon>Bacteria</taxon>
        <taxon>Pseudomonadati</taxon>
        <taxon>Kiritimatiellota</taxon>
        <taxon>Kiritimatiellia</taxon>
        <taxon>Kiritimatiellales</taxon>
        <taxon>Pontiellaceae</taxon>
        <taxon>Pontiella</taxon>
    </lineage>
</organism>
<dbReference type="Pfam" id="PF00589">
    <property type="entry name" value="Phage_integrase"/>
    <property type="match status" value="1"/>
</dbReference>
<dbReference type="InterPro" id="IPR044068">
    <property type="entry name" value="CB"/>
</dbReference>
<dbReference type="PROSITE" id="PS51898">
    <property type="entry name" value="TYR_RECOMBINASE"/>
    <property type="match status" value="1"/>
</dbReference>